<dbReference type="InterPro" id="IPR036567">
    <property type="entry name" value="RHF-like"/>
</dbReference>
<sequence>MQVIFESRDPQAANLRHLAVTRLQFVLRRIQWLVPRATVRLSDVNGPRGGVDKRCQVELDTDGSGKVVITALARDWRSAIDNALSRAARVLLRLWQRGRSRPRGTPRHPPALPNG</sequence>
<gene>
    <name evidence="1" type="ORF">AQPW35_10010</name>
</gene>
<dbReference type="EMBL" id="BJCL01000002">
    <property type="protein sequence ID" value="GCL61920.1"/>
    <property type="molecule type" value="Genomic_DNA"/>
</dbReference>
<evidence type="ECO:0000313" key="2">
    <source>
        <dbReference type="Proteomes" id="UP000301751"/>
    </source>
</evidence>
<protein>
    <recommendedName>
        <fullName evidence="3">HPF/RaiA family ribosome-associated protein</fullName>
    </recommendedName>
</protein>
<dbReference type="Proteomes" id="UP000301751">
    <property type="component" value="Unassembled WGS sequence"/>
</dbReference>
<dbReference type="Gene3D" id="3.30.160.100">
    <property type="entry name" value="Ribosome hibernation promotion factor-like"/>
    <property type="match status" value="1"/>
</dbReference>
<dbReference type="SUPFAM" id="SSF69754">
    <property type="entry name" value="Ribosome binding protein Y (YfiA homologue)"/>
    <property type="match status" value="1"/>
</dbReference>
<dbReference type="OrthoDB" id="5297384at2"/>
<organism evidence="1 2">
    <name type="scientific">Pseudaquabacterium pictum</name>
    <dbReference type="NCBI Taxonomy" id="2315236"/>
    <lineage>
        <taxon>Bacteria</taxon>
        <taxon>Pseudomonadati</taxon>
        <taxon>Pseudomonadota</taxon>
        <taxon>Betaproteobacteria</taxon>
        <taxon>Burkholderiales</taxon>
        <taxon>Sphaerotilaceae</taxon>
        <taxon>Pseudaquabacterium</taxon>
    </lineage>
</organism>
<accession>A0A480AME4</accession>
<dbReference type="AlphaFoldDB" id="A0A480AME4"/>
<proteinExistence type="predicted"/>
<reference evidence="2" key="1">
    <citation type="submission" date="2019-03" db="EMBL/GenBank/DDBJ databases">
        <title>Aquabacterium pictum sp.nov., the first bacteriochlorophyll a-containing freshwater bacterium in the genus Aquabacterium of the class Betaproteobacteria.</title>
        <authorList>
            <person name="Hirose S."/>
            <person name="Tank M."/>
            <person name="Hara E."/>
            <person name="Tamaki H."/>
            <person name="Takaichi S."/>
            <person name="Haruta S."/>
            <person name="Hanada S."/>
        </authorList>
    </citation>
    <scope>NUCLEOTIDE SEQUENCE [LARGE SCALE GENOMIC DNA]</scope>
    <source>
        <strain evidence="2">W35</strain>
    </source>
</reference>
<evidence type="ECO:0008006" key="3">
    <source>
        <dbReference type="Google" id="ProtNLM"/>
    </source>
</evidence>
<dbReference type="RefSeq" id="WP_137731681.1">
    <property type="nucleotide sequence ID" value="NZ_BJCL01000002.1"/>
</dbReference>
<evidence type="ECO:0000313" key="1">
    <source>
        <dbReference type="EMBL" id="GCL61920.1"/>
    </source>
</evidence>
<keyword evidence="2" id="KW-1185">Reference proteome</keyword>
<name>A0A480AME4_9BURK</name>
<comment type="caution">
    <text evidence="1">The sequence shown here is derived from an EMBL/GenBank/DDBJ whole genome shotgun (WGS) entry which is preliminary data.</text>
</comment>